<dbReference type="GO" id="GO:0006352">
    <property type="term" value="P:DNA-templated transcription initiation"/>
    <property type="evidence" value="ECO:0007669"/>
    <property type="project" value="InterPro"/>
</dbReference>
<dbReference type="GO" id="GO:0003899">
    <property type="term" value="F:DNA-directed RNA polymerase activity"/>
    <property type="evidence" value="ECO:0007669"/>
    <property type="project" value="InterPro"/>
</dbReference>
<reference evidence="7" key="2">
    <citation type="submission" date="2021-04" db="EMBL/GenBank/DDBJ databases">
        <authorList>
            <person name="Gilroy R."/>
        </authorList>
    </citation>
    <scope>NUCLEOTIDE SEQUENCE</scope>
    <source>
        <strain evidence="7">378</strain>
    </source>
</reference>
<dbReference type="InterPro" id="IPR013324">
    <property type="entry name" value="RNA_pol_sigma_r3/r4-like"/>
</dbReference>
<dbReference type="Gene3D" id="1.10.1740.10">
    <property type="match status" value="1"/>
</dbReference>
<dbReference type="Proteomes" id="UP000733611">
    <property type="component" value="Unassembled WGS sequence"/>
</dbReference>
<dbReference type="InterPro" id="IPR012845">
    <property type="entry name" value="RNA_pol_sigma_FliA_WhiG"/>
</dbReference>
<reference evidence="7" key="1">
    <citation type="journal article" date="2021" name="PeerJ">
        <title>Extensive microbial diversity within the chicken gut microbiome revealed by metagenomics and culture.</title>
        <authorList>
            <person name="Gilroy R."/>
            <person name="Ravi A."/>
            <person name="Getino M."/>
            <person name="Pursley I."/>
            <person name="Horton D.L."/>
            <person name="Alikhan N.F."/>
            <person name="Baker D."/>
            <person name="Gharbi K."/>
            <person name="Hall N."/>
            <person name="Watson M."/>
            <person name="Adriaenssens E.M."/>
            <person name="Foster-Nyarko E."/>
            <person name="Jarju S."/>
            <person name="Secka A."/>
            <person name="Antonio M."/>
            <person name="Oren A."/>
            <person name="Chaudhuri R.R."/>
            <person name="La Ragione R."/>
            <person name="Hildebrand F."/>
            <person name="Pallen M.J."/>
        </authorList>
    </citation>
    <scope>NUCLEOTIDE SEQUENCE</scope>
    <source>
        <strain evidence="7">378</strain>
    </source>
</reference>
<feature type="compositionally biased region" description="Basic and acidic residues" evidence="5">
    <location>
        <begin position="280"/>
        <end position="292"/>
    </location>
</feature>
<feature type="region of interest" description="Disordered" evidence="5">
    <location>
        <begin position="1"/>
        <end position="22"/>
    </location>
</feature>
<dbReference type="InterPro" id="IPR014284">
    <property type="entry name" value="RNA_pol_sigma-70_dom"/>
</dbReference>
<dbReference type="CDD" id="cd06171">
    <property type="entry name" value="Sigma70_r4"/>
    <property type="match status" value="1"/>
</dbReference>
<dbReference type="NCBIfam" id="TIGR02479">
    <property type="entry name" value="FliA_WhiG"/>
    <property type="match status" value="1"/>
</dbReference>
<dbReference type="NCBIfam" id="NF005413">
    <property type="entry name" value="PRK06986.1"/>
    <property type="match status" value="1"/>
</dbReference>
<accession>A0A948TEL9</accession>
<dbReference type="Pfam" id="PF04545">
    <property type="entry name" value="Sigma70_r4"/>
    <property type="match status" value="1"/>
</dbReference>
<keyword evidence="4" id="KW-0804">Transcription</keyword>
<dbReference type="InterPro" id="IPR013325">
    <property type="entry name" value="RNA_pol_sigma_r2"/>
</dbReference>
<evidence type="ECO:0000256" key="3">
    <source>
        <dbReference type="ARBA" id="ARBA00023125"/>
    </source>
</evidence>
<dbReference type="SUPFAM" id="SSF88659">
    <property type="entry name" value="Sigma3 and sigma4 domains of RNA polymerase sigma factors"/>
    <property type="match status" value="2"/>
</dbReference>
<dbReference type="PRINTS" id="PR00046">
    <property type="entry name" value="SIGMA70FCT"/>
</dbReference>
<dbReference type="Gene3D" id="1.20.140.160">
    <property type="match status" value="1"/>
</dbReference>
<evidence type="ECO:0000256" key="1">
    <source>
        <dbReference type="ARBA" id="ARBA00023015"/>
    </source>
</evidence>
<sequence length="461" mass="51484">MTQGRGARVYQGQDKPDNHDETVKRNELVLNYTPLVKRIALHLKNRMPDSVNLEDLIQAGMVGLIDAANNYKNSQGAAFATYASIRIRGAILDDLRSTDWLPRSAHTNNRRLREAYFRLSQRFGRRPTDKEMIEDLNVTSDEYHRMVLDQSIGQITAIEDLGVPEEVISDKPFSESASYAPEDHYYEGIFIEQFKKALAHAIATLPDRDRLVVTLYYLKQMNLREIGQIINVSESRTCQIIAMAMSQLRDKMLEWAGIKQETPFDEPPSKRYRHRSRHQAQQEEKTPRPRKLQDALVEGALPVKKRKKGSESSLLFDEHGEISMRTRHGETIAALQEQGAKKDTSYANSAAYRHKADGSVTVQEVRNKGVGSASAMAYVPPSLNRLEDVAAARKSQQKEEQQREAMESAAAFAAEMFAAADRAADGVAENEADAVDAIVSKSAQTKKASAASTKLSSVSSS</sequence>
<dbReference type="InterPro" id="IPR007627">
    <property type="entry name" value="RNA_pol_sigma70_r2"/>
</dbReference>
<feature type="region of interest" description="Disordered" evidence="5">
    <location>
        <begin position="441"/>
        <end position="461"/>
    </location>
</feature>
<gene>
    <name evidence="7" type="ORF">H9847_00285</name>
</gene>
<feature type="domain" description="RNA polymerase sigma-70" evidence="6">
    <location>
        <begin position="55"/>
        <end position="68"/>
    </location>
</feature>
<keyword evidence="3" id="KW-0238">DNA-binding</keyword>
<dbReference type="GO" id="GO:0003677">
    <property type="term" value="F:DNA binding"/>
    <property type="evidence" value="ECO:0007669"/>
    <property type="project" value="UniProtKB-KW"/>
</dbReference>
<dbReference type="InterPro" id="IPR007630">
    <property type="entry name" value="RNA_pol_sigma70_r4"/>
</dbReference>
<comment type="caution">
    <text evidence="7">The sequence shown here is derived from an EMBL/GenBank/DDBJ whole genome shotgun (WGS) entry which is preliminary data.</text>
</comment>
<keyword evidence="2" id="KW-0731">Sigma factor</keyword>
<evidence type="ECO:0000256" key="2">
    <source>
        <dbReference type="ARBA" id="ARBA00023082"/>
    </source>
</evidence>
<dbReference type="PANTHER" id="PTHR30385:SF7">
    <property type="entry name" value="RNA POLYMERASE SIGMA FACTOR FLIA"/>
    <property type="match status" value="1"/>
</dbReference>
<protein>
    <submittedName>
        <fullName evidence="7">RNA polymerase sigma factor FliA</fullName>
    </submittedName>
</protein>
<dbReference type="PROSITE" id="PS00715">
    <property type="entry name" value="SIGMA70_1"/>
    <property type="match status" value="1"/>
</dbReference>
<dbReference type="Pfam" id="PF04542">
    <property type="entry name" value="Sigma70_r2"/>
    <property type="match status" value="1"/>
</dbReference>
<dbReference type="PANTHER" id="PTHR30385">
    <property type="entry name" value="SIGMA FACTOR F FLAGELLAR"/>
    <property type="match status" value="1"/>
</dbReference>
<dbReference type="SUPFAM" id="SSF88946">
    <property type="entry name" value="Sigma2 domain of RNA polymerase sigma factors"/>
    <property type="match status" value="1"/>
</dbReference>
<dbReference type="AlphaFoldDB" id="A0A948TEL9"/>
<proteinExistence type="predicted"/>
<dbReference type="EMBL" id="JAHLFE010000007">
    <property type="protein sequence ID" value="MBU3843302.1"/>
    <property type="molecule type" value="Genomic_DNA"/>
</dbReference>
<name>A0A948TEL9_9GAMM</name>
<evidence type="ECO:0000313" key="7">
    <source>
        <dbReference type="EMBL" id="MBU3843302.1"/>
    </source>
</evidence>
<evidence type="ECO:0000313" key="8">
    <source>
        <dbReference type="Proteomes" id="UP000733611"/>
    </source>
</evidence>
<evidence type="ECO:0000256" key="4">
    <source>
        <dbReference type="ARBA" id="ARBA00023163"/>
    </source>
</evidence>
<dbReference type="GO" id="GO:0016987">
    <property type="term" value="F:sigma factor activity"/>
    <property type="evidence" value="ECO:0007669"/>
    <property type="project" value="UniProtKB-KW"/>
</dbReference>
<dbReference type="InterPro" id="IPR000943">
    <property type="entry name" value="RNA_pol_sigma70"/>
</dbReference>
<keyword evidence="1" id="KW-0805">Transcription regulation</keyword>
<dbReference type="NCBIfam" id="TIGR02937">
    <property type="entry name" value="sigma70-ECF"/>
    <property type="match status" value="1"/>
</dbReference>
<evidence type="ECO:0000256" key="5">
    <source>
        <dbReference type="SAM" id="MobiDB-lite"/>
    </source>
</evidence>
<organism evidence="7 8">
    <name type="scientific">Candidatus Anaerobiospirillum pullicola</name>
    <dbReference type="NCBI Taxonomy" id="2838451"/>
    <lineage>
        <taxon>Bacteria</taxon>
        <taxon>Pseudomonadati</taxon>
        <taxon>Pseudomonadota</taxon>
        <taxon>Gammaproteobacteria</taxon>
        <taxon>Aeromonadales</taxon>
        <taxon>Succinivibrionaceae</taxon>
        <taxon>Anaerobiospirillum</taxon>
    </lineage>
</organism>
<evidence type="ECO:0000259" key="6">
    <source>
        <dbReference type="PROSITE" id="PS00715"/>
    </source>
</evidence>
<feature type="region of interest" description="Disordered" evidence="5">
    <location>
        <begin position="260"/>
        <end position="292"/>
    </location>
</feature>